<gene>
    <name evidence="2" type="ORF">BpHYR1_001193</name>
</gene>
<feature type="transmembrane region" description="Helical" evidence="1">
    <location>
        <begin position="21"/>
        <end position="44"/>
    </location>
</feature>
<dbReference type="Proteomes" id="UP000276133">
    <property type="component" value="Unassembled WGS sequence"/>
</dbReference>
<protein>
    <submittedName>
        <fullName evidence="2">Uncharacterized protein</fullName>
    </submittedName>
</protein>
<evidence type="ECO:0000256" key="1">
    <source>
        <dbReference type="SAM" id="Phobius"/>
    </source>
</evidence>
<reference evidence="2 3" key="1">
    <citation type="journal article" date="2018" name="Sci. Rep.">
        <title>Genomic signatures of local adaptation to the degree of environmental predictability in rotifers.</title>
        <authorList>
            <person name="Franch-Gras L."/>
            <person name="Hahn C."/>
            <person name="Garcia-Roger E.M."/>
            <person name="Carmona M.J."/>
            <person name="Serra M."/>
            <person name="Gomez A."/>
        </authorList>
    </citation>
    <scope>NUCLEOTIDE SEQUENCE [LARGE SCALE GENOMIC DNA]</scope>
    <source>
        <strain evidence="2">HYR1</strain>
    </source>
</reference>
<dbReference type="EMBL" id="REGN01012311">
    <property type="protein sequence ID" value="RMZ96066.1"/>
    <property type="molecule type" value="Genomic_DNA"/>
</dbReference>
<name>A0A3M7PAF5_BRAPC</name>
<keyword evidence="1" id="KW-0472">Membrane</keyword>
<keyword evidence="3" id="KW-1185">Reference proteome</keyword>
<comment type="caution">
    <text evidence="2">The sequence shown here is derived from an EMBL/GenBank/DDBJ whole genome shotgun (WGS) entry which is preliminary data.</text>
</comment>
<evidence type="ECO:0000313" key="3">
    <source>
        <dbReference type="Proteomes" id="UP000276133"/>
    </source>
</evidence>
<dbReference type="AlphaFoldDB" id="A0A3M7PAF5"/>
<organism evidence="2 3">
    <name type="scientific">Brachionus plicatilis</name>
    <name type="common">Marine rotifer</name>
    <name type="synonym">Brachionus muelleri</name>
    <dbReference type="NCBI Taxonomy" id="10195"/>
    <lineage>
        <taxon>Eukaryota</taxon>
        <taxon>Metazoa</taxon>
        <taxon>Spiralia</taxon>
        <taxon>Gnathifera</taxon>
        <taxon>Rotifera</taxon>
        <taxon>Eurotatoria</taxon>
        <taxon>Monogononta</taxon>
        <taxon>Pseudotrocha</taxon>
        <taxon>Ploima</taxon>
        <taxon>Brachionidae</taxon>
        <taxon>Brachionus</taxon>
    </lineage>
</organism>
<evidence type="ECO:0000313" key="2">
    <source>
        <dbReference type="EMBL" id="RMZ96066.1"/>
    </source>
</evidence>
<proteinExistence type="predicted"/>
<accession>A0A3M7PAF5</accession>
<sequence>MDFDFQFHPLFILSFSLFENFFLRIIKLATVGLINLFSSALLTISQAKFFTLTLSFSTSNFDKATITSMSSELTIWVKKSLFFDTTLSRIHTRRLFKNRQKRFHLQNSLANFLAIFTQLGESTTGRQIQLDVILFATIEHQQLDPIIVGLFVHKEHIFILGHVAQTLSGSTPQILVLIKHIMLNIANSLFFDNAFAHTVVHTCQVGQCHQRLKILESSFFGMKKLDERAHHF</sequence>
<keyword evidence="1" id="KW-1133">Transmembrane helix</keyword>
<keyword evidence="1" id="KW-0812">Transmembrane</keyword>